<reference evidence="8 9" key="1">
    <citation type="journal article" date="2014" name="Appl. Environ. Microbiol.">
        <title>Genomic encyclopedia of type strains of the genus Bifidobacterium.</title>
        <authorList>
            <person name="Milani C."/>
            <person name="Lugli G.A."/>
            <person name="Duranti S."/>
            <person name="Turroni F."/>
            <person name="Bottacini F."/>
            <person name="Mangifesta M."/>
            <person name="Sanchez B."/>
            <person name="Viappiani A."/>
            <person name="Mancabelli L."/>
            <person name="Taminiau B."/>
            <person name="Delcenserie V."/>
            <person name="Barrangou R."/>
            <person name="Margolles A."/>
            <person name="van Sinderen D."/>
            <person name="Ventura M."/>
        </authorList>
    </citation>
    <scope>NUCLEOTIDE SEQUENCE [LARGE SCALE GENOMIC DNA]</scope>
    <source>
        <strain evidence="8 9">LMG 11587</strain>
    </source>
</reference>
<dbReference type="RefSeq" id="WP_052108677.1">
    <property type="nucleotide sequence ID" value="NZ_CP006018.1"/>
</dbReference>
<dbReference type="Pfam" id="PF04265">
    <property type="entry name" value="TPK_B1_binding"/>
    <property type="match status" value="1"/>
</dbReference>
<feature type="domain" description="Thiamin pyrophosphokinase catalytic" evidence="6">
    <location>
        <begin position="29"/>
        <end position="69"/>
    </location>
</feature>
<name>A0A087VTK9_9BIFI</name>
<dbReference type="HOGENOM" id="CLU_044237_1_2_11"/>
<sequence>MKEPVEDTSPRICQIWGAGQYYGHETASSDADIIIAADGGADEAASRGVTPDLVVGDFDSITTDRSAFVDRGGNDGDSAHSPGTPAPDESRSSSTDSPSSMRRPSSQGAATSPESPSPTRYQRLPAEKDDTDMLAAVKLGWEAGCRIFRIYGGLGGRMDHTLANLNMISLVAAAGGRASLYGDGIIVTAISRGFLSFAPWRSGERAMVSVLSATDRSEGINERGLKYQVEGMTMTNLELTGVSNEFLPNTPARIGLDRGIIYVTYPDAAPMPSWHTDITPATSLGHLDTRPSRWLTRPGRDQVEEETDPTTSPVQGSE</sequence>
<dbReference type="AlphaFoldDB" id="A0A087VTK9"/>
<keyword evidence="9" id="KW-1185">Reference proteome</keyword>
<accession>A0A087VTK9</accession>
<evidence type="ECO:0000256" key="3">
    <source>
        <dbReference type="ARBA" id="ARBA00022777"/>
    </source>
</evidence>
<dbReference type="Proteomes" id="UP000028569">
    <property type="component" value="Chromosome"/>
</dbReference>
<dbReference type="SUPFAM" id="SSF63999">
    <property type="entry name" value="Thiamin pyrophosphokinase, catalytic domain"/>
    <property type="match status" value="1"/>
</dbReference>
<dbReference type="PANTHER" id="PTHR41299">
    <property type="entry name" value="THIAMINE PYROPHOSPHOKINASE"/>
    <property type="match status" value="1"/>
</dbReference>
<evidence type="ECO:0000259" key="6">
    <source>
        <dbReference type="Pfam" id="PF04263"/>
    </source>
</evidence>
<dbReference type="GO" id="GO:0005524">
    <property type="term" value="F:ATP binding"/>
    <property type="evidence" value="ECO:0007669"/>
    <property type="project" value="UniProtKB-KW"/>
</dbReference>
<dbReference type="GO" id="GO:0009229">
    <property type="term" value="P:thiamine diphosphate biosynthetic process"/>
    <property type="evidence" value="ECO:0007669"/>
    <property type="project" value="InterPro"/>
</dbReference>
<dbReference type="OrthoDB" id="9804377at2"/>
<feature type="compositionally biased region" description="Polar residues" evidence="5">
    <location>
        <begin position="309"/>
        <end position="318"/>
    </location>
</feature>
<feature type="compositionally biased region" description="Polar residues" evidence="5">
    <location>
        <begin position="107"/>
        <end position="120"/>
    </location>
</feature>
<dbReference type="GO" id="GO:0016301">
    <property type="term" value="F:kinase activity"/>
    <property type="evidence" value="ECO:0007669"/>
    <property type="project" value="UniProtKB-KW"/>
</dbReference>
<feature type="domain" description="Thiamin pyrophosphokinase thiamin-binding" evidence="7">
    <location>
        <begin position="204"/>
        <end position="261"/>
    </location>
</feature>
<protein>
    <submittedName>
        <fullName evidence="8">Thiamine pyrophosphokinase</fullName>
    </submittedName>
</protein>
<dbReference type="InterPro" id="IPR036371">
    <property type="entry name" value="TPK_B1-bd_sf"/>
</dbReference>
<dbReference type="InterPro" id="IPR007373">
    <property type="entry name" value="Thiamin_PyroPKinase_B1-bd"/>
</dbReference>
<dbReference type="InterPro" id="IPR036759">
    <property type="entry name" value="TPK_catalytic_sf"/>
</dbReference>
<proteinExistence type="predicted"/>
<dbReference type="InterPro" id="IPR006282">
    <property type="entry name" value="Thi_PPkinase"/>
</dbReference>
<dbReference type="PANTHER" id="PTHR41299:SF1">
    <property type="entry name" value="THIAMINE PYROPHOSPHOKINASE"/>
    <property type="match status" value="1"/>
</dbReference>
<gene>
    <name evidence="8" type="ORF">BINDI_0426</name>
</gene>
<dbReference type="Gene3D" id="3.40.50.10240">
    <property type="entry name" value="Thiamin pyrophosphokinase, catalytic domain"/>
    <property type="match status" value="2"/>
</dbReference>
<evidence type="ECO:0000256" key="2">
    <source>
        <dbReference type="ARBA" id="ARBA00022741"/>
    </source>
</evidence>
<dbReference type="CDD" id="cd07995">
    <property type="entry name" value="TPK"/>
    <property type="match status" value="1"/>
</dbReference>
<keyword evidence="2" id="KW-0547">Nucleotide-binding</keyword>
<evidence type="ECO:0000313" key="9">
    <source>
        <dbReference type="Proteomes" id="UP000028569"/>
    </source>
</evidence>
<feature type="compositionally biased region" description="Low complexity" evidence="5">
    <location>
        <begin position="92"/>
        <end position="106"/>
    </location>
</feature>
<dbReference type="SUPFAM" id="SSF63862">
    <property type="entry name" value="Thiamin pyrophosphokinase, substrate-binding domain"/>
    <property type="match status" value="1"/>
</dbReference>
<dbReference type="InterPro" id="IPR053149">
    <property type="entry name" value="TPK"/>
</dbReference>
<keyword evidence="3 8" id="KW-0418">Kinase</keyword>
<feature type="region of interest" description="Disordered" evidence="5">
    <location>
        <begin position="281"/>
        <end position="318"/>
    </location>
</feature>
<evidence type="ECO:0000256" key="4">
    <source>
        <dbReference type="ARBA" id="ARBA00022840"/>
    </source>
</evidence>
<feature type="region of interest" description="Disordered" evidence="5">
    <location>
        <begin position="66"/>
        <end position="128"/>
    </location>
</feature>
<evidence type="ECO:0000259" key="7">
    <source>
        <dbReference type="Pfam" id="PF04265"/>
    </source>
</evidence>
<organism evidence="8 9">
    <name type="scientific">Bifidobacterium [indicum] DSM 20214 = LMG 11587</name>
    <dbReference type="NCBI Taxonomy" id="1341694"/>
    <lineage>
        <taxon>Bacteria</taxon>
        <taxon>Bacillati</taxon>
        <taxon>Actinomycetota</taxon>
        <taxon>Actinomycetes</taxon>
        <taxon>Bifidobacteriales</taxon>
        <taxon>Bifidobacteriaceae</taxon>
        <taxon>Bifidobacterium</taxon>
    </lineage>
</organism>
<evidence type="ECO:0000256" key="1">
    <source>
        <dbReference type="ARBA" id="ARBA00022679"/>
    </source>
</evidence>
<keyword evidence="4" id="KW-0067">ATP-binding</keyword>
<dbReference type="GO" id="GO:0030975">
    <property type="term" value="F:thiamine binding"/>
    <property type="evidence" value="ECO:0007669"/>
    <property type="project" value="InterPro"/>
</dbReference>
<dbReference type="KEGG" id="bii:BINDI_0426"/>
<dbReference type="Pfam" id="PF04263">
    <property type="entry name" value="TPK_catalytic"/>
    <property type="match status" value="2"/>
</dbReference>
<dbReference type="InterPro" id="IPR007371">
    <property type="entry name" value="TPK_catalytic"/>
</dbReference>
<keyword evidence="1" id="KW-0808">Transferase</keyword>
<dbReference type="GO" id="GO:0006772">
    <property type="term" value="P:thiamine metabolic process"/>
    <property type="evidence" value="ECO:0007669"/>
    <property type="project" value="InterPro"/>
</dbReference>
<feature type="domain" description="Thiamin pyrophosphokinase catalytic" evidence="6">
    <location>
        <begin position="119"/>
        <end position="169"/>
    </location>
</feature>
<evidence type="ECO:0000313" key="8">
    <source>
        <dbReference type="EMBL" id="AIC91707.1"/>
    </source>
</evidence>
<dbReference type="EMBL" id="CP006018">
    <property type="protein sequence ID" value="AIC91707.1"/>
    <property type="molecule type" value="Genomic_DNA"/>
</dbReference>
<evidence type="ECO:0000256" key="5">
    <source>
        <dbReference type="SAM" id="MobiDB-lite"/>
    </source>
</evidence>
<dbReference type="GO" id="GO:0004788">
    <property type="term" value="F:thiamine diphosphokinase activity"/>
    <property type="evidence" value="ECO:0007669"/>
    <property type="project" value="InterPro"/>
</dbReference>